<feature type="coiled-coil region" evidence="6">
    <location>
        <begin position="467"/>
        <end position="515"/>
    </location>
</feature>
<evidence type="ECO:0000313" key="10">
    <source>
        <dbReference type="Proteomes" id="UP001595872"/>
    </source>
</evidence>
<evidence type="ECO:0000259" key="8">
    <source>
        <dbReference type="PROSITE" id="PS50035"/>
    </source>
</evidence>
<feature type="domain" description="PLD phosphodiesterase" evidence="8">
    <location>
        <begin position="987"/>
        <end position="1014"/>
    </location>
</feature>
<keyword evidence="5" id="KW-0067">ATP-binding</keyword>
<feature type="compositionally biased region" description="Basic and acidic residues" evidence="7">
    <location>
        <begin position="37"/>
        <end position="50"/>
    </location>
</feature>
<reference evidence="10" key="1">
    <citation type="journal article" date="2019" name="Int. J. Syst. Evol. Microbiol.">
        <title>The Global Catalogue of Microorganisms (GCM) 10K type strain sequencing project: providing services to taxonomists for standard genome sequencing and annotation.</title>
        <authorList>
            <consortium name="The Broad Institute Genomics Platform"/>
            <consortium name="The Broad Institute Genome Sequencing Center for Infectious Disease"/>
            <person name="Wu L."/>
            <person name="Ma J."/>
        </authorList>
    </citation>
    <scope>NUCLEOTIDE SEQUENCE [LARGE SCALE GENOMIC DNA]</scope>
    <source>
        <strain evidence="10">KLKA75</strain>
    </source>
</reference>
<dbReference type="Gene3D" id="3.40.50.300">
    <property type="entry name" value="P-loop containing nucleotide triphosphate hydrolases"/>
    <property type="match status" value="3"/>
</dbReference>
<dbReference type="PANTHER" id="PTHR43788:SF8">
    <property type="entry name" value="DNA-BINDING PROTEIN SMUBP-2"/>
    <property type="match status" value="1"/>
</dbReference>
<dbReference type="CDD" id="cd18808">
    <property type="entry name" value="SF1_C_Upf1"/>
    <property type="match status" value="1"/>
</dbReference>
<dbReference type="CDD" id="cd00138">
    <property type="entry name" value="PLDc_SF"/>
    <property type="match status" value="1"/>
</dbReference>
<evidence type="ECO:0000256" key="7">
    <source>
        <dbReference type="SAM" id="MobiDB-lite"/>
    </source>
</evidence>
<evidence type="ECO:0000256" key="5">
    <source>
        <dbReference type="ARBA" id="ARBA00022840"/>
    </source>
</evidence>
<evidence type="ECO:0000256" key="2">
    <source>
        <dbReference type="ARBA" id="ARBA00022741"/>
    </source>
</evidence>
<dbReference type="PROSITE" id="PS50035">
    <property type="entry name" value="PLD"/>
    <property type="match status" value="1"/>
</dbReference>
<keyword evidence="2" id="KW-0547">Nucleotide-binding</keyword>
<dbReference type="Gene3D" id="3.30.870.10">
    <property type="entry name" value="Endonuclease Chain A"/>
    <property type="match status" value="1"/>
</dbReference>
<dbReference type="Pfam" id="PF13091">
    <property type="entry name" value="PLDc_2"/>
    <property type="match status" value="1"/>
</dbReference>
<keyword evidence="10" id="KW-1185">Reference proteome</keyword>
<dbReference type="InterPro" id="IPR047187">
    <property type="entry name" value="SF1_C_Upf1"/>
</dbReference>
<evidence type="ECO:0000256" key="3">
    <source>
        <dbReference type="ARBA" id="ARBA00022801"/>
    </source>
</evidence>
<name>A0ABV9U1Y8_9ACTN</name>
<evidence type="ECO:0000256" key="6">
    <source>
        <dbReference type="SAM" id="Coils"/>
    </source>
</evidence>
<dbReference type="PANTHER" id="PTHR43788">
    <property type="entry name" value="DNA2/NAM7 HELICASE FAMILY MEMBER"/>
    <property type="match status" value="1"/>
</dbReference>
<dbReference type="InterPro" id="IPR050534">
    <property type="entry name" value="Coronavir_polyprotein_1ab"/>
</dbReference>
<feature type="coiled-coil region" evidence="6">
    <location>
        <begin position="548"/>
        <end position="575"/>
    </location>
</feature>
<evidence type="ECO:0000313" key="9">
    <source>
        <dbReference type="EMBL" id="MFC4909889.1"/>
    </source>
</evidence>
<proteinExistence type="inferred from homology"/>
<dbReference type="RefSeq" id="WP_378257776.1">
    <property type="nucleotide sequence ID" value="NZ_JBHSIT010000006.1"/>
</dbReference>
<dbReference type="InterPro" id="IPR041677">
    <property type="entry name" value="DNA2/NAM7_AAA_11"/>
</dbReference>
<dbReference type="Pfam" id="PF13087">
    <property type="entry name" value="AAA_12"/>
    <property type="match status" value="1"/>
</dbReference>
<comment type="similarity">
    <text evidence="1">Belongs to the DNA2/NAM7 helicase family.</text>
</comment>
<gene>
    <name evidence="9" type="ORF">ACFPCY_21390</name>
</gene>
<keyword evidence="3" id="KW-0378">Hydrolase</keyword>
<dbReference type="InterPro" id="IPR027417">
    <property type="entry name" value="P-loop_NTPase"/>
</dbReference>
<keyword evidence="6" id="KW-0175">Coiled coil</keyword>
<protein>
    <submittedName>
        <fullName evidence="9">AAA domain-containing protein</fullName>
    </submittedName>
</protein>
<dbReference type="SUPFAM" id="SSF52540">
    <property type="entry name" value="P-loop containing nucleoside triphosphate hydrolases"/>
    <property type="match status" value="1"/>
</dbReference>
<dbReference type="EMBL" id="JBHSIT010000006">
    <property type="protein sequence ID" value="MFC4909889.1"/>
    <property type="molecule type" value="Genomic_DNA"/>
</dbReference>
<dbReference type="InterPro" id="IPR041679">
    <property type="entry name" value="DNA2/NAM7-like_C"/>
</dbReference>
<sequence>MGQVNSGATDAGRPEWLEEAVRAAEAQHRLLAGGGKGAKESTGDRCLGRAEPDAVRGHGWYEVAIRGERFDPDRLADAYLASESGAAERRYSLIEVVQDGAILRLRAGSHAPRYGLCFWVRDTGGSKLSEALLDGLRRMVPNRLAEDFALGRLAPVRMRADPPPGFNEQQRLAWSAGTARGLSVVWGPPGTGKTSVIARMIEDLLARGKTVLLVSGTNVAVDNALLKAATSLRPAPGTMLRVGPPAVPEVADDGRICLTRLQEAMLSELMQRAEAMSAEIEELRGRDEIREVEEAEQALSDFDPDAYQEAERRIRHRAEAERRANDVKGRERSCAQAEARLAQAVSAETSAHAAWSDTADSRAHLQAAAHLWDELSGRRLERDRAQAEAAHLQAEHQRLKIELDLHDRQPPVARLRARSHRRRLEAATDAAWSRWTVAADHARGIQDNLTAIEPELIRRMGAARASARYTEQEIERRRQEYEAAQRDVATARHELQHARGDLEQAKNSAHQAAAKPHPTPEDLDLVARADAEGLPALAERLSGLRLSANAVLQRLDVLEREHEKVMDEWRKLSRDAARKLVAAARVVATTLARLRINTDVHRRRYDHVIVDEVSASTPLEVLYALGLAEEGATLLGDFFQNGPIVLPQLQRSQDPAVRTWLQRDPFEAVGITGVARARGLPGCVVLTEQYRFGPAITALANAVAYEGLLQVASRTRDEIVLIDVDGLPEALAQVQRDGKSRKWAIGPLIARALAEHHLAQGESKVGVVTPYKPQRELTESVLADSGTSARVEVGTVHSFQGREFDTVILDLVEDGTGWMTRDSLGARRVFNVGATRARHRLYVVVNSAVVHRGGGVLRKLREVLEAGAVTVVRAADLLGLHEEEAPGEGPAHEVWDALRTYVKVIDLYDEERLPAELIRRIEQAESSIWLWSPWAATRVAEFLPPLRAAVDRGVRVRVIMLPDWDLKGTRFEPFAERVTAALPDVIFMRNQHQKIVVIDQRLVLLGSMNLLSHRRSRGRREIMALFESRSLARHVLEHERADALSRPPTCPECGRRAEIELRGSGMKRRLHWLCGGTKGRPDHWRLPLPDVPGGRNQRRS</sequence>
<dbReference type="Proteomes" id="UP001595872">
    <property type="component" value="Unassembled WGS sequence"/>
</dbReference>
<feature type="coiled-coil region" evidence="6">
    <location>
        <begin position="377"/>
        <end position="409"/>
    </location>
</feature>
<dbReference type="Pfam" id="PF13086">
    <property type="entry name" value="AAA_11"/>
    <property type="match status" value="2"/>
</dbReference>
<feature type="region of interest" description="Disordered" evidence="7">
    <location>
        <begin position="31"/>
        <end position="50"/>
    </location>
</feature>
<dbReference type="SUPFAM" id="SSF56024">
    <property type="entry name" value="Phospholipase D/nuclease"/>
    <property type="match status" value="1"/>
</dbReference>
<dbReference type="InterPro" id="IPR025202">
    <property type="entry name" value="PLD-like_dom"/>
</dbReference>
<organism evidence="9 10">
    <name type="scientific">Actinomadura gamaensis</name>
    <dbReference type="NCBI Taxonomy" id="1763541"/>
    <lineage>
        <taxon>Bacteria</taxon>
        <taxon>Bacillati</taxon>
        <taxon>Actinomycetota</taxon>
        <taxon>Actinomycetes</taxon>
        <taxon>Streptosporangiales</taxon>
        <taxon>Thermomonosporaceae</taxon>
        <taxon>Actinomadura</taxon>
    </lineage>
</organism>
<evidence type="ECO:0000256" key="4">
    <source>
        <dbReference type="ARBA" id="ARBA00022806"/>
    </source>
</evidence>
<evidence type="ECO:0000256" key="1">
    <source>
        <dbReference type="ARBA" id="ARBA00007913"/>
    </source>
</evidence>
<keyword evidence="4" id="KW-0347">Helicase</keyword>
<accession>A0ABV9U1Y8</accession>
<comment type="caution">
    <text evidence="9">The sequence shown here is derived from an EMBL/GenBank/DDBJ whole genome shotgun (WGS) entry which is preliminary data.</text>
</comment>
<dbReference type="InterPro" id="IPR001736">
    <property type="entry name" value="PLipase_D/transphosphatidylase"/>
</dbReference>